<feature type="domain" description="Dihydrodipicolinate reductase N-terminal" evidence="11">
    <location>
        <begin position="2"/>
        <end position="112"/>
    </location>
</feature>
<keyword evidence="3 9" id="KW-0028">Amino-acid biosynthesis</keyword>
<evidence type="ECO:0000259" key="11">
    <source>
        <dbReference type="Pfam" id="PF01113"/>
    </source>
</evidence>
<feature type="binding site" evidence="9">
    <location>
        <position position="142"/>
    </location>
    <ligand>
        <name>(S)-2,3,4,5-tetrahydrodipicolinate</name>
        <dbReference type="ChEBI" id="CHEBI:16845"/>
    </ligand>
</feature>
<comment type="catalytic activity">
    <reaction evidence="9">
        <text>(S)-2,3,4,5-tetrahydrodipicolinate + NADP(+) + H2O = (2S,4S)-4-hydroxy-2,3,4,5-tetrahydrodipicolinate + NADPH + H(+)</text>
        <dbReference type="Rhea" id="RHEA:35331"/>
        <dbReference type="ChEBI" id="CHEBI:15377"/>
        <dbReference type="ChEBI" id="CHEBI:15378"/>
        <dbReference type="ChEBI" id="CHEBI:16845"/>
        <dbReference type="ChEBI" id="CHEBI:57783"/>
        <dbReference type="ChEBI" id="CHEBI:58349"/>
        <dbReference type="ChEBI" id="CHEBI:67139"/>
        <dbReference type="EC" id="1.17.1.8"/>
    </reaction>
</comment>
<feature type="binding site" evidence="9">
    <location>
        <position position="36"/>
    </location>
    <ligand>
        <name>NADP(+)</name>
        <dbReference type="ChEBI" id="CHEBI:58349"/>
    </ligand>
</feature>
<dbReference type="SUPFAM" id="SSF55347">
    <property type="entry name" value="Glyceraldehyde-3-phosphate dehydrogenase-like, C-terminal domain"/>
    <property type="match status" value="1"/>
</dbReference>
<evidence type="ECO:0000256" key="6">
    <source>
        <dbReference type="ARBA" id="ARBA00023002"/>
    </source>
</evidence>
<dbReference type="GO" id="GO:0050661">
    <property type="term" value="F:NADP binding"/>
    <property type="evidence" value="ECO:0007669"/>
    <property type="project" value="UniProtKB-UniRule"/>
</dbReference>
<reference evidence="13" key="2">
    <citation type="journal article" date="2021" name="PeerJ">
        <title>Extensive microbial diversity within the chicken gut microbiome revealed by metagenomics and culture.</title>
        <authorList>
            <person name="Gilroy R."/>
            <person name="Ravi A."/>
            <person name="Getino M."/>
            <person name="Pursley I."/>
            <person name="Horton D.L."/>
            <person name="Alikhan N.F."/>
            <person name="Baker D."/>
            <person name="Gharbi K."/>
            <person name="Hall N."/>
            <person name="Watson M."/>
            <person name="Adriaenssens E.M."/>
            <person name="Foster-Nyarko E."/>
            <person name="Jarju S."/>
            <person name="Secka A."/>
            <person name="Antonio M."/>
            <person name="Oren A."/>
            <person name="Chaudhuri R.R."/>
            <person name="La Ragione R."/>
            <person name="Hildebrand F."/>
            <person name="Pallen M.J."/>
        </authorList>
    </citation>
    <scope>NUCLEOTIDE SEQUENCE</scope>
    <source>
        <strain evidence="13">CHK195-15760</strain>
    </source>
</reference>
<sequence length="252" mass="28242">MIKILINGCNGKMGQEVMKLIDSNHDFVLIGGFDLKNNGNYSFPVYTDISQIEEKPDVVIDFSVPDATMKILSYCKSNGVPIVIATTGLSNEQMTEIKKASKIIPIFKSANMSYDINLMASILSELAVKLQNTDIEIIETHHNRKIDSPSGTALFLADSINQALGNTKTYEFDRHHKHEKRSKDEIGFSSVRGGNIVGEHIVQFYGENETFEIKHTCYSRTVFAEGALKAAQFLFQQENGFYNMNDLIESNQ</sequence>
<feature type="binding site" evidence="9">
    <location>
        <begin position="151"/>
        <end position="152"/>
    </location>
    <ligand>
        <name>(S)-2,3,4,5-tetrahydrodipicolinate</name>
        <dbReference type="ChEBI" id="CHEBI:16845"/>
    </ligand>
</feature>
<reference evidence="13" key="1">
    <citation type="submission" date="2020-10" db="EMBL/GenBank/DDBJ databases">
        <authorList>
            <person name="Gilroy R."/>
        </authorList>
    </citation>
    <scope>NUCLEOTIDE SEQUENCE</scope>
    <source>
        <strain evidence="13">CHK195-15760</strain>
    </source>
</reference>
<dbReference type="HAMAP" id="MF_00102">
    <property type="entry name" value="DapB"/>
    <property type="match status" value="1"/>
</dbReference>
<dbReference type="Pfam" id="PF05173">
    <property type="entry name" value="DapB_C"/>
    <property type="match status" value="1"/>
</dbReference>
<dbReference type="AlphaFoldDB" id="A0A9D1M115"/>
<feature type="binding site" evidence="9">
    <location>
        <begin position="85"/>
        <end position="87"/>
    </location>
    <ligand>
        <name>NAD(+)</name>
        <dbReference type="ChEBI" id="CHEBI:57540"/>
    </ligand>
</feature>
<comment type="caution">
    <text evidence="9">Was originally thought to be a dihydrodipicolinate reductase (DHDPR), catalyzing the conversion of dihydrodipicolinate to tetrahydrodipicolinate. However, it was shown in E.coli that the substrate of the enzymatic reaction is not dihydrodipicolinate (DHDP) but in fact (2S,4S)-4-hydroxy-2,3,4,5-tetrahydrodipicolinic acid (HTPA), the product released by the DapA-catalyzed reaction.</text>
</comment>
<evidence type="ECO:0000256" key="8">
    <source>
        <dbReference type="ARBA" id="ARBA00023154"/>
    </source>
</evidence>
<protein>
    <recommendedName>
        <fullName evidence="9 10">4-hydroxy-tetrahydrodipicolinate reductase</fullName>
        <shortName evidence="9">HTPA reductase</shortName>
        <ecNumber evidence="9 10">1.17.1.8</ecNumber>
    </recommendedName>
</protein>
<dbReference type="NCBIfam" id="TIGR00036">
    <property type="entry name" value="dapB"/>
    <property type="match status" value="1"/>
</dbReference>
<evidence type="ECO:0000313" key="14">
    <source>
        <dbReference type="Proteomes" id="UP000824093"/>
    </source>
</evidence>
<accession>A0A9D1M115</accession>
<dbReference type="PIRSF" id="PIRSF000161">
    <property type="entry name" value="DHPR"/>
    <property type="match status" value="1"/>
</dbReference>
<comment type="catalytic activity">
    <reaction evidence="9">
        <text>(S)-2,3,4,5-tetrahydrodipicolinate + NAD(+) + H2O = (2S,4S)-4-hydroxy-2,3,4,5-tetrahydrodipicolinate + NADH + H(+)</text>
        <dbReference type="Rhea" id="RHEA:35323"/>
        <dbReference type="ChEBI" id="CHEBI:15377"/>
        <dbReference type="ChEBI" id="CHEBI:15378"/>
        <dbReference type="ChEBI" id="CHEBI:16845"/>
        <dbReference type="ChEBI" id="CHEBI:57540"/>
        <dbReference type="ChEBI" id="CHEBI:57945"/>
        <dbReference type="ChEBI" id="CHEBI:67139"/>
        <dbReference type="EC" id="1.17.1.8"/>
    </reaction>
</comment>
<feature type="active site" description="Proton donor/acceptor" evidence="9">
    <location>
        <position position="141"/>
    </location>
</feature>
<dbReference type="GO" id="GO:0009089">
    <property type="term" value="P:lysine biosynthetic process via diaminopimelate"/>
    <property type="evidence" value="ECO:0007669"/>
    <property type="project" value="UniProtKB-UniRule"/>
</dbReference>
<dbReference type="InterPro" id="IPR022663">
    <property type="entry name" value="DapB_C"/>
</dbReference>
<name>A0A9D1M115_9FIRM</name>
<evidence type="ECO:0000256" key="10">
    <source>
        <dbReference type="NCBIfam" id="TIGR00036"/>
    </source>
</evidence>
<dbReference type="InterPro" id="IPR000846">
    <property type="entry name" value="DapB_N"/>
</dbReference>
<keyword evidence="7 9" id="KW-0520">NAD</keyword>
<feature type="domain" description="Dihydrodipicolinate reductase C-terminal" evidence="12">
    <location>
        <begin position="116"/>
        <end position="247"/>
    </location>
</feature>
<gene>
    <name evidence="9" type="primary">dapB</name>
    <name evidence="13" type="ORF">IAB70_03270</name>
</gene>
<comment type="subcellular location">
    <subcellularLocation>
        <location evidence="9">Cytoplasm</location>
    </subcellularLocation>
</comment>
<evidence type="ECO:0000256" key="2">
    <source>
        <dbReference type="ARBA" id="ARBA00022490"/>
    </source>
</evidence>
<dbReference type="Pfam" id="PF01113">
    <property type="entry name" value="DapB_N"/>
    <property type="match status" value="1"/>
</dbReference>
<dbReference type="GO" id="GO:0016726">
    <property type="term" value="F:oxidoreductase activity, acting on CH or CH2 groups, NAD or NADP as acceptor"/>
    <property type="evidence" value="ECO:0007669"/>
    <property type="project" value="UniProtKB-UniRule"/>
</dbReference>
<dbReference type="SUPFAM" id="SSF51735">
    <property type="entry name" value="NAD(P)-binding Rossmann-fold domains"/>
    <property type="match status" value="1"/>
</dbReference>
<dbReference type="GO" id="GO:0005829">
    <property type="term" value="C:cytosol"/>
    <property type="evidence" value="ECO:0007669"/>
    <property type="project" value="TreeGrafter"/>
</dbReference>
<dbReference type="Proteomes" id="UP000824093">
    <property type="component" value="Unassembled WGS sequence"/>
</dbReference>
<keyword evidence="5 9" id="KW-0220">Diaminopimelate biosynthesis</keyword>
<comment type="pathway">
    <text evidence="9">Amino-acid biosynthesis; L-lysine biosynthesis via DAP pathway; (S)-tetrahydrodipicolinate from L-aspartate: step 4/4.</text>
</comment>
<dbReference type="PANTHER" id="PTHR20836">
    <property type="entry name" value="DIHYDRODIPICOLINATE REDUCTASE"/>
    <property type="match status" value="1"/>
</dbReference>
<dbReference type="EMBL" id="DVNH01000022">
    <property type="protein sequence ID" value="HIU51624.1"/>
    <property type="molecule type" value="Genomic_DNA"/>
</dbReference>
<dbReference type="CDD" id="cd02274">
    <property type="entry name" value="DHDPR_N"/>
    <property type="match status" value="1"/>
</dbReference>
<keyword evidence="4 9" id="KW-0521">NADP</keyword>
<dbReference type="GO" id="GO:0019877">
    <property type="term" value="P:diaminopimelate biosynthetic process"/>
    <property type="evidence" value="ECO:0007669"/>
    <property type="project" value="UniProtKB-UniRule"/>
</dbReference>
<dbReference type="Gene3D" id="3.30.360.10">
    <property type="entry name" value="Dihydrodipicolinate Reductase, domain 2"/>
    <property type="match status" value="1"/>
</dbReference>
<evidence type="ECO:0000259" key="12">
    <source>
        <dbReference type="Pfam" id="PF05173"/>
    </source>
</evidence>
<proteinExistence type="inferred from homology"/>
<dbReference type="InterPro" id="IPR023940">
    <property type="entry name" value="DHDPR_bac"/>
</dbReference>
<evidence type="ECO:0000313" key="13">
    <source>
        <dbReference type="EMBL" id="HIU51624.1"/>
    </source>
</evidence>
<dbReference type="InterPro" id="IPR022664">
    <property type="entry name" value="DapB_N_CS"/>
</dbReference>
<feature type="binding site" evidence="9">
    <location>
        <begin position="8"/>
        <end position="13"/>
    </location>
    <ligand>
        <name>NAD(+)</name>
        <dbReference type="ChEBI" id="CHEBI:57540"/>
    </ligand>
</feature>
<comment type="subunit">
    <text evidence="9">Homotetramer.</text>
</comment>
<keyword evidence="8 9" id="KW-0457">Lysine biosynthesis</keyword>
<comment type="function">
    <text evidence="9">Catalyzes the conversion of 4-hydroxy-tetrahydrodipicolinate (HTPA) to tetrahydrodipicolinate.</text>
</comment>
<dbReference type="GO" id="GO:0008839">
    <property type="term" value="F:4-hydroxy-tetrahydrodipicolinate reductase"/>
    <property type="evidence" value="ECO:0007669"/>
    <property type="project" value="UniProtKB-UniRule"/>
</dbReference>
<keyword evidence="6 9" id="KW-0560">Oxidoreductase</keyword>
<comment type="similarity">
    <text evidence="1 9">Belongs to the DapB family.</text>
</comment>
<dbReference type="Gene3D" id="3.40.50.720">
    <property type="entry name" value="NAD(P)-binding Rossmann-like Domain"/>
    <property type="match status" value="1"/>
</dbReference>
<dbReference type="PROSITE" id="PS01298">
    <property type="entry name" value="DAPB"/>
    <property type="match status" value="1"/>
</dbReference>
<evidence type="ECO:0000256" key="3">
    <source>
        <dbReference type="ARBA" id="ARBA00022605"/>
    </source>
</evidence>
<keyword evidence="2 9" id="KW-0963">Cytoplasm</keyword>
<dbReference type="InterPro" id="IPR036291">
    <property type="entry name" value="NAD(P)-bd_dom_sf"/>
</dbReference>
<evidence type="ECO:0000256" key="9">
    <source>
        <dbReference type="HAMAP-Rule" id="MF_00102"/>
    </source>
</evidence>
<evidence type="ECO:0000256" key="1">
    <source>
        <dbReference type="ARBA" id="ARBA00006642"/>
    </source>
</evidence>
<dbReference type="GO" id="GO:0051287">
    <property type="term" value="F:NAD binding"/>
    <property type="evidence" value="ECO:0007669"/>
    <property type="project" value="UniProtKB-UniRule"/>
</dbReference>
<comment type="caution">
    <text evidence="13">The sequence shown here is derived from an EMBL/GenBank/DDBJ whole genome shotgun (WGS) entry which is preliminary data.</text>
</comment>
<evidence type="ECO:0000256" key="5">
    <source>
        <dbReference type="ARBA" id="ARBA00022915"/>
    </source>
</evidence>
<dbReference type="EC" id="1.17.1.8" evidence="9 10"/>
<dbReference type="PANTHER" id="PTHR20836:SF7">
    <property type="entry name" value="4-HYDROXY-TETRAHYDRODIPICOLINATE REDUCTASE"/>
    <property type="match status" value="1"/>
</dbReference>
<organism evidence="13 14">
    <name type="scientific">Candidatus Merdicola faecigallinarum</name>
    <dbReference type="NCBI Taxonomy" id="2840862"/>
    <lineage>
        <taxon>Bacteria</taxon>
        <taxon>Bacillati</taxon>
        <taxon>Bacillota</taxon>
        <taxon>Clostridia</taxon>
        <taxon>Candidatus Merdicola</taxon>
    </lineage>
</organism>
<evidence type="ECO:0000256" key="4">
    <source>
        <dbReference type="ARBA" id="ARBA00022857"/>
    </source>
</evidence>
<evidence type="ECO:0000256" key="7">
    <source>
        <dbReference type="ARBA" id="ARBA00023027"/>
    </source>
</evidence>
<feature type="binding site" evidence="9">
    <location>
        <position position="34"/>
    </location>
    <ligand>
        <name>NAD(+)</name>
        <dbReference type="ChEBI" id="CHEBI:57540"/>
    </ligand>
</feature>
<feature type="active site" description="Proton donor" evidence="9">
    <location>
        <position position="145"/>
    </location>
</feature>
<feature type="binding site" evidence="9">
    <location>
        <begin position="109"/>
        <end position="112"/>
    </location>
    <ligand>
        <name>NAD(+)</name>
        <dbReference type="ChEBI" id="CHEBI:57540"/>
    </ligand>
</feature>